<organism evidence="7 8">
    <name type="scientific">Blastopirellula marina</name>
    <dbReference type="NCBI Taxonomy" id="124"/>
    <lineage>
        <taxon>Bacteria</taxon>
        <taxon>Pseudomonadati</taxon>
        <taxon>Planctomycetota</taxon>
        <taxon>Planctomycetia</taxon>
        <taxon>Pirellulales</taxon>
        <taxon>Pirellulaceae</taxon>
        <taxon>Blastopirellula</taxon>
    </lineage>
</organism>
<evidence type="ECO:0000256" key="4">
    <source>
        <dbReference type="ARBA" id="ARBA00022679"/>
    </source>
</evidence>
<dbReference type="EMBL" id="PUHZ01000022">
    <property type="protein sequence ID" value="PQO43893.1"/>
    <property type="molecule type" value="Genomic_DNA"/>
</dbReference>
<feature type="domain" description="Glycosyl transferase family 28 C-terminal" evidence="6">
    <location>
        <begin position="18"/>
        <end position="125"/>
    </location>
</feature>
<accession>A0A2S8GHH7</accession>
<evidence type="ECO:0000256" key="2">
    <source>
        <dbReference type="ARBA" id="ARBA00006962"/>
    </source>
</evidence>
<comment type="subcellular location">
    <subcellularLocation>
        <location evidence="1">Endoplasmic reticulum</location>
    </subcellularLocation>
</comment>
<evidence type="ECO:0000256" key="3">
    <source>
        <dbReference type="ARBA" id="ARBA00022676"/>
    </source>
</evidence>
<dbReference type="PANTHER" id="PTHR12867:SF6">
    <property type="entry name" value="N-ACETYLGLUCOSAMINYLDIPHOSPHODOLICHOL N-ACETYLGLUCOSAMINYLTRANSFERASE"/>
    <property type="match status" value="1"/>
</dbReference>
<protein>
    <recommendedName>
        <fullName evidence="6">Glycosyl transferase family 28 C-terminal domain-containing protein</fullName>
    </recommendedName>
</protein>
<dbReference type="PANTHER" id="PTHR12867">
    <property type="entry name" value="GLYCOSYL TRANSFERASE-RELATED"/>
    <property type="match status" value="1"/>
</dbReference>
<comment type="caution">
    <text evidence="7">The sequence shown here is derived from an EMBL/GenBank/DDBJ whole genome shotgun (WGS) entry which is preliminary data.</text>
</comment>
<evidence type="ECO:0000259" key="6">
    <source>
        <dbReference type="Pfam" id="PF04101"/>
    </source>
</evidence>
<sequence>MEPSLPGRDRSVSRSSHMIFVTVGNLDPFDRLIQAVDHWVSQQDSPVEVLAQIGTGSFRPAHCQFVDFLSPAAYREAFDQSKLVISHAGMGSIITALEKHKPMIIMPKRATLGEQRNEHQLATATRFRRSPLIQVAEDEKELLERLSGFNLEAGHNSELEKHVWPPDASLVDFVRKFVSPEPAKSVATPSAVVTQ</sequence>
<evidence type="ECO:0000313" key="8">
    <source>
        <dbReference type="Proteomes" id="UP000237819"/>
    </source>
</evidence>
<gene>
    <name evidence="7" type="ORF">C5Y93_22165</name>
</gene>
<keyword evidence="3" id="KW-0328">Glycosyltransferase</keyword>
<dbReference type="InterPro" id="IPR039042">
    <property type="entry name" value="Alg13-like"/>
</dbReference>
<reference evidence="7 8" key="1">
    <citation type="submission" date="2018-02" db="EMBL/GenBank/DDBJ databases">
        <title>Comparative genomes isolates from brazilian mangrove.</title>
        <authorList>
            <person name="Araujo J.E."/>
            <person name="Taketani R.G."/>
            <person name="Silva M.C.P."/>
            <person name="Loureco M.V."/>
            <person name="Andreote F.D."/>
        </authorList>
    </citation>
    <scope>NUCLEOTIDE SEQUENCE [LARGE SCALE GENOMIC DNA]</scope>
    <source>
        <strain evidence="7 8">Nap-Phe MGV</strain>
    </source>
</reference>
<name>A0A2S8GHH7_9BACT</name>
<dbReference type="GO" id="GO:0006488">
    <property type="term" value="P:dolichol-linked oligosaccharide biosynthetic process"/>
    <property type="evidence" value="ECO:0007669"/>
    <property type="project" value="InterPro"/>
</dbReference>
<evidence type="ECO:0000313" key="7">
    <source>
        <dbReference type="EMBL" id="PQO43893.1"/>
    </source>
</evidence>
<dbReference type="SUPFAM" id="SSF53756">
    <property type="entry name" value="UDP-Glycosyltransferase/glycogen phosphorylase"/>
    <property type="match status" value="1"/>
</dbReference>
<proteinExistence type="inferred from homology"/>
<dbReference type="Pfam" id="PF04101">
    <property type="entry name" value="Glyco_tran_28_C"/>
    <property type="match status" value="1"/>
</dbReference>
<keyword evidence="5" id="KW-0256">Endoplasmic reticulum</keyword>
<comment type="similarity">
    <text evidence="2">Belongs to the glycosyltransferase 28 family.</text>
</comment>
<dbReference type="Gene3D" id="3.40.50.2000">
    <property type="entry name" value="Glycogen Phosphorylase B"/>
    <property type="match status" value="1"/>
</dbReference>
<dbReference type="Proteomes" id="UP000237819">
    <property type="component" value="Unassembled WGS sequence"/>
</dbReference>
<dbReference type="GO" id="GO:0016758">
    <property type="term" value="F:hexosyltransferase activity"/>
    <property type="evidence" value="ECO:0007669"/>
    <property type="project" value="InterPro"/>
</dbReference>
<evidence type="ECO:0000256" key="1">
    <source>
        <dbReference type="ARBA" id="ARBA00004240"/>
    </source>
</evidence>
<dbReference type="AlphaFoldDB" id="A0A2S8GHH7"/>
<dbReference type="InterPro" id="IPR007235">
    <property type="entry name" value="Glyco_trans_28_C"/>
</dbReference>
<keyword evidence="4" id="KW-0808">Transferase</keyword>
<evidence type="ECO:0000256" key="5">
    <source>
        <dbReference type="ARBA" id="ARBA00022824"/>
    </source>
</evidence>